<dbReference type="Proteomes" id="UP000095390">
    <property type="component" value="Unassembled WGS sequence"/>
</dbReference>
<evidence type="ECO:0000313" key="4">
    <source>
        <dbReference type="EMBL" id="RGZ86319.1"/>
    </source>
</evidence>
<gene>
    <name evidence="4" type="ORF">DW972_01385</name>
    <name evidence="3" type="ORF">ERS852578_01061</name>
</gene>
<accession>A0A173SNW3</accession>
<organism evidence="3 5">
    <name type="scientific">Anaerobutyricum hallii</name>
    <dbReference type="NCBI Taxonomy" id="39488"/>
    <lineage>
        <taxon>Bacteria</taxon>
        <taxon>Bacillati</taxon>
        <taxon>Bacillota</taxon>
        <taxon>Clostridia</taxon>
        <taxon>Lachnospirales</taxon>
        <taxon>Lachnospiraceae</taxon>
        <taxon>Anaerobutyricum</taxon>
    </lineage>
</organism>
<name>A0A173SNW3_9FIRM</name>
<dbReference type="InterPro" id="IPR007712">
    <property type="entry name" value="RelE/ParE_toxin"/>
</dbReference>
<protein>
    <submittedName>
        <fullName evidence="3">Addiction module toxin, RelE/StbE family</fullName>
    </submittedName>
    <submittedName>
        <fullName evidence="4">Type II toxin-antitoxin system RelE/ParE family toxin</fullName>
    </submittedName>
</protein>
<dbReference type="EMBL" id="CYYC01000010">
    <property type="protein sequence ID" value="CUM91656.1"/>
    <property type="molecule type" value="Genomic_DNA"/>
</dbReference>
<keyword evidence="2" id="KW-1277">Toxin-antitoxin system</keyword>
<dbReference type="Pfam" id="PF05016">
    <property type="entry name" value="ParE_toxin"/>
    <property type="match status" value="1"/>
</dbReference>
<sequence length="99" mass="11946">MLKLRINPIVAKDLKNIKDYIAEDNEEYAIKTIKEIYGKFENLQMFPGMGADLSKRVSFRTDYKYAIWEDYVIIYKVSNEFVEIYRVINRYQDITRIFD</sequence>
<dbReference type="PANTHER" id="PTHR33755">
    <property type="entry name" value="TOXIN PARE1-RELATED"/>
    <property type="match status" value="1"/>
</dbReference>
<dbReference type="NCBIfam" id="TIGR02385">
    <property type="entry name" value="RelE_StbE"/>
    <property type="match status" value="1"/>
</dbReference>
<dbReference type="InterPro" id="IPR051803">
    <property type="entry name" value="TA_system_RelE-like_toxin"/>
</dbReference>
<dbReference type="Proteomes" id="UP000286561">
    <property type="component" value="Unassembled WGS sequence"/>
</dbReference>
<evidence type="ECO:0000313" key="5">
    <source>
        <dbReference type="Proteomes" id="UP000095390"/>
    </source>
</evidence>
<comment type="similarity">
    <text evidence="1">Belongs to the RelE toxin family.</text>
</comment>
<evidence type="ECO:0000256" key="1">
    <source>
        <dbReference type="ARBA" id="ARBA00006226"/>
    </source>
</evidence>
<dbReference type="RefSeq" id="WP_022169785.1">
    <property type="nucleotide sequence ID" value="NZ_CAKXER010000001.1"/>
</dbReference>
<proteinExistence type="inferred from homology"/>
<evidence type="ECO:0000313" key="3">
    <source>
        <dbReference type="EMBL" id="CUM91656.1"/>
    </source>
</evidence>
<dbReference type="EMBL" id="QSEP01000003">
    <property type="protein sequence ID" value="RGZ86319.1"/>
    <property type="molecule type" value="Genomic_DNA"/>
</dbReference>
<reference evidence="3 5" key="1">
    <citation type="submission" date="2015-09" db="EMBL/GenBank/DDBJ databases">
        <authorList>
            <consortium name="Pathogen Informatics"/>
        </authorList>
    </citation>
    <scope>NUCLEOTIDE SEQUENCE [LARGE SCALE GENOMIC DNA]</scope>
    <source>
        <strain evidence="3 5">2789STDY5834966</strain>
    </source>
</reference>
<dbReference type="InterPro" id="IPR035093">
    <property type="entry name" value="RelE/ParE_toxin_dom_sf"/>
</dbReference>
<reference evidence="4 6" key="2">
    <citation type="submission" date="2018-08" db="EMBL/GenBank/DDBJ databases">
        <title>A genome reference for cultivated species of the human gut microbiota.</title>
        <authorList>
            <person name="Zou Y."/>
            <person name="Xue W."/>
            <person name="Luo G."/>
        </authorList>
    </citation>
    <scope>NUCLEOTIDE SEQUENCE [LARGE SCALE GENOMIC DNA]</scope>
    <source>
        <strain evidence="4 6">AM48-23BH</strain>
    </source>
</reference>
<evidence type="ECO:0000256" key="2">
    <source>
        <dbReference type="ARBA" id="ARBA00022649"/>
    </source>
</evidence>
<dbReference type="Gene3D" id="3.30.2310.20">
    <property type="entry name" value="RelE-like"/>
    <property type="match status" value="1"/>
</dbReference>
<dbReference type="OrthoDB" id="1917334at2"/>
<evidence type="ECO:0000313" key="6">
    <source>
        <dbReference type="Proteomes" id="UP000286561"/>
    </source>
</evidence>
<dbReference type="AlphaFoldDB" id="A0A173SNW3"/>